<proteinExistence type="predicted"/>
<name>A0A2I1HGT8_9GLOM</name>
<keyword evidence="2" id="KW-1185">Reference proteome</keyword>
<comment type="caution">
    <text evidence="1">The sequence shown here is derived from an EMBL/GenBank/DDBJ whole genome shotgun (WGS) entry which is preliminary data.</text>
</comment>
<dbReference type="EMBL" id="LLXI01002842">
    <property type="protein sequence ID" value="PKY58089.1"/>
    <property type="molecule type" value="Genomic_DNA"/>
</dbReference>
<reference evidence="1 2" key="1">
    <citation type="submission" date="2015-10" db="EMBL/GenBank/DDBJ databases">
        <title>Genome analyses suggest a sexual origin of heterokaryosis in a supposedly ancient asexual fungus.</title>
        <authorList>
            <person name="Ropars J."/>
            <person name="Sedzielewska K."/>
            <person name="Noel J."/>
            <person name="Charron P."/>
            <person name="Farinelli L."/>
            <person name="Marton T."/>
            <person name="Kruger M."/>
            <person name="Pelin A."/>
            <person name="Brachmann A."/>
            <person name="Corradi N."/>
        </authorList>
    </citation>
    <scope>NUCLEOTIDE SEQUENCE [LARGE SCALE GENOMIC DNA]</scope>
    <source>
        <strain evidence="1 2">A4</strain>
    </source>
</reference>
<protein>
    <submittedName>
        <fullName evidence="1">Uncharacterized protein</fullName>
    </submittedName>
</protein>
<accession>A0A2I1HGT8</accession>
<dbReference type="AlphaFoldDB" id="A0A2I1HGT8"/>
<organism evidence="1 2">
    <name type="scientific">Rhizophagus irregularis</name>
    <dbReference type="NCBI Taxonomy" id="588596"/>
    <lineage>
        <taxon>Eukaryota</taxon>
        <taxon>Fungi</taxon>
        <taxon>Fungi incertae sedis</taxon>
        <taxon>Mucoromycota</taxon>
        <taxon>Glomeromycotina</taxon>
        <taxon>Glomeromycetes</taxon>
        <taxon>Glomerales</taxon>
        <taxon>Glomeraceae</taxon>
        <taxon>Rhizophagus</taxon>
    </lineage>
</organism>
<dbReference type="Proteomes" id="UP000234323">
    <property type="component" value="Unassembled WGS sequence"/>
</dbReference>
<evidence type="ECO:0000313" key="1">
    <source>
        <dbReference type="EMBL" id="PKY58089.1"/>
    </source>
</evidence>
<sequence length="287" mass="33055">MAKTYLKKKIISDIFKKKNKLVSILYDYDTHTILYEVYAQAKVTIAENTISSTSNFKPTYISNAGQKMVLLISYYVLNQRSETLNELTSLPLPDVLMQRSVWKVMRNDGTSDNKKFLDIISRAKVYDGILTLRVILATDLHGFTQLKPTNPLGSFSLGIERIGRFRYSNNFQHYIRILALGDSELEELEDSNIPIFSTLYTYIGIGRLGIGRIGRIGIFQYSNNFQHILVFIHTRIVENWNIPVASNLPMHITADDHTIHFTGIILKKRKDYIDYIGQYQSKVISWD</sequence>
<dbReference type="VEuPathDB" id="FungiDB:RhiirA1_459697"/>
<evidence type="ECO:0000313" key="2">
    <source>
        <dbReference type="Proteomes" id="UP000234323"/>
    </source>
</evidence>
<gene>
    <name evidence="1" type="ORF">RhiirA4_429467</name>
</gene>